<dbReference type="AlphaFoldDB" id="H5XU96"/>
<reference evidence="2 3" key="1">
    <citation type="submission" date="2011-11" db="EMBL/GenBank/DDBJ databases">
        <title>The Noncontiguous Finished genome of Desulfosporosinus youngiae DSM 17734.</title>
        <authorList>
            <consortium name="US DOE Joint Genome Institute (JGI-PGF)"/>
            <person name="Lucas S."/>
            <person name="Han J."/>
            <person name="Lapidus A."/>
            <person name="Cheng J.-F."/>
            <person name="Goodwin L."/>
            <person name="Pitluck S."/>
            <person name="Peters L."/>
            <person name="Ovchinnikova G."/>
            <person name="Lu M."/>
            <person name="Land M.L."/>
            <person name="Hauser L."/>
            <person name="Pester M."/>
            <person name="Spring S."/>
            <person name="Ollivier B."/>
            <person name="Rattei T."/>
            <person name="Klenk H.-P."/>
            <person name="Wagner M."/>
            <person name="Loy A."/>
            <person name="Woyke T.J."/>
        </authorList>
    </citation>
    <scope>NUCLEOTIDE SEQUENCE [LARGE SCALE GENOMIC DNA]</scope>
    <source>
        <strain evidence="2 3">DSM 17734</strain>
    </source>
</reference>
<name>H5XU96_9FIRM</name>
<evidence type="ECO:0000256" key="1">
    <source>
        <dbReference type="SAM" id="Phobius"/>
    </source>
</evidence>
<protein>
    <submittedName>
        <fullName evidence="2">Uncharacterized protein</fullName>
    </submittedName>
</protein>
<keyword evidence="1" id="KW-0812">Transmembrane</keyword>
<feature type="transmembrane region" description="Helical" evidence="1">
    <location>
        <begin position="56"/>
        <end position="80"/>
    </location>
</feature>
<sequence length="155" mass="17499">MIKDKILTGALIGLLADVLKLITNYILYSLGYTKVVFWQIVATLFLHKDYLYDTSAYFIGGVADIIFTSMLGVIFVHVIYLWGSKYLWIKGLAYGLVVWVSVFGLLISRIAEEKLPQDPNGVVVTIIAHIVFGLSLAYFTRAFKQDRAIPVIKYK</sequence>
<evidence type="ECO:0000313" key="3">
    <source>
        <dbReference type="Proteomes" id="UP000005104"/>
    </source>
</evidence>
<evidence type="ECO:0000313" key="2">
    <source>
        <dbReference type="EMBL" id="EHQ89192.1"/>
    </source>
</evidence>
<dbReference type="EMBL" id="CM001441">
    <property type="protein sequence ID" value="EHQ89192.1"/>
    <property type="molecule type" value="Genomic_DNA"/>
</dbReference>
<dbReference type="RefSeq" id="WP_007782609.1">
    <property type="nucleotide sequence ID" value="NZ_CM001441.1"/>
</dbReference>
<accession>H5XU96</accession>
<feature type="transmembrane region" description="Helical" evidence="1">
    <location>
        <begin position="122"/>
        <end position="139"/>
    </location>
</feature>
<organism evidence="2 3">
    <name type="scientific">Desulfosporosinus youngiae DSM 17734</name>
    <dbReference type="NCBI Taxonomy" id="768710"/>
    <lineage>
        <taxon>Bacteria</taxon>
        <taxon>Bacillati</taxon>
        <taxon>Bacillota</taxon>
        <taxon>Clostridia</taxon>
        <taxon>Eubacteriales</taxon>
        <taxon>Desulfitobacteriaceae</taxon>
        <taxon>Desulfosporosinus</taxon>
    </lineage>
</organism>
<dbReference type="OrthoDB" id="1807896at2"/>
<keyword evidence="1" id="KW-0472">Membrane</keyword>
<gene>
    <name evidence="2" type="ORF">DesyoDRAFT_2100</name>
</gene>
<keyword evidence="1" id="KW-1133">Transmembrane helix</keyword>
<proteinExistence type="predicted"/>
<dbReference type="Proteomes" id="UP000005104">
    <property type="component" value="Chromosome"/>
</dbReference>
<dbReference type="HOGENOM" id="CLU_122311_1_1_9"/>
<keyword evidence="3" id="KW-1185">Reference proteome</keyword>
<feature type="transmembrane region" description="Helical" evidence="1">
    <location>
        <begin position="92"/>
        <end position="110"/>
    </location>
</feature>